<reference evidence="2" key="1">
    <citation type="journal article" date="2014" name="Front. Microbiol.">
        <title>High frequency of phylogenetically diverse reductive dehalogenase-homologous genes in deep subseafloor sedimentary metagenomes.</title>
        <authorList>
            <person name="Kawai M."/>
            <person name="Futagami T."/>
            <person name="Toyoda A."/>
            <person name="Takaki Y."/>
            <person name="Nishi S."/>
            <person name="Hori S."/>
            <person name="Arai W."/>
            <person name="Tsubouchi T."/>
            <person name="Morono Y."/>
            <person name="Uchiyama I."/>
            <person name="Ito T."/>
            <person name="Fujiyama A."/>
            <person name="Inagaki F."/>
            <person name="Takami H."/>
        </authorList>
    </citation>
    <scope>NUCLEOTIDE SEQUENCE</scope>
    <source>
        <strain evidence="2">Expedition CK06-06</strain>
    </source>
</reference>
<dbReference type="InterPro" id="IPR036503">
    <property type="entry name" value="Ald_Fedxn_OxRdtase_N_sf"/>
</dbReference>
<dbReference type="AlphaFoldDB" id="X0V8C2"/>
<name>X0V8C2_9ZZZZ</name>
<proteinExistence type="predicted"/>
<comment type="caution">
    <text evidence="2">The sequence shown here is derived from an EMBL/GenBank/DDBJ whole genome shotgun (WGS) entry which is preliminary data.</text>
</comment>
<dbReference type="Pfam" id="PF02730">
    <property type="entry name" value="AFOR_N"/>
    <property type="match status" value="1"/>
</dbReference>
<evidence type="ECO:0000313" key="2">
    <source>
        <dbReference type="EMBL" id="GAG14400.1"/>
    </source>
</evidence>
<dbReference type="GO" id="GO:0016625">
    <property type="term" value="F:oxidoreductase activity, acting on the aldehyde or oxo group of donors, iron-sulfur protein as acceptor"/>
    <property type="evidence" value="ECO:0007669"/>
    <property type="project" value="InterPro"/>
</dbReference>
<dbReference type="EMBL" id="BARS01037586">
    <property type="protein sequence ID" value="GAG14400.1"/>
    <property type="molecule type" value="Genomic_DNA"/>
</dbReference>
<organism evidence="2">
    <name type="scientific">marine sediment metagenome</name>
    <dbReference type="NCBI Taxonomy" id="412755"/>
    <lineage>
        <taxon>unclassified sequences</taxon>
        <taxon>metagenomes</taxon>
        <taxon>ecological metagenomes</taxon>
    </lineage>
</organism>
<evidence type="ECO:0000259" key="1">
    <source>
        <dbReference type="SMART" id="SM00790"/>
    </source>
</evidence>
<accession>X0V8C2</accession>
<dbReference type="GO" id="GO:0051536">
    <property type="term" value="F:iron-sulfur cluster binding"/>
    <property type="evidence" value="ECO:0007669"/>
    <property type="project" value="InterPro"/>
</dbReference>
<sequence>MNENLIGYNGKIAYVNLTDHMVHIKDLDPRIAREYLGGTGLSAKITYDLLSENDYETLKNNPYSEINPLIFATGPVTGTTRPSSGRYSVTAISPLTGIWGEGTSGGYFPISLRNSGFDAIVITGKSRKPIYLYIHDET</sequence>
<dbReference type="InterPro" id="IPR013983">
    <property type="entry name" value="Ald_Fedxn_OxRdtase_N"/>
</dbReference>
<gene>
    <name evidence="2" type="ORF">S01H1_57620</name>
</gene>
<dbReference type="PANTHER" id="PTHR30038:SF0">
    <property type="entry name" value="TUNGSTEN-CONTAINING ALDEHYDE FERREDOXIN OXIDOREDUCTASE"/>
    <property type="match status" value="1"/>
</dbReference>
<feature type="non-terminal residue" evidence="2">
    <location>
        <position position="138"/>
    </location>
</feature>
<protein>
    <recommendedName>
        <fullName evidence="1">Aldehyde ferredoxin oxidoreductase N-terminal domain-containing protein</fullName>
    </recommendedName>
</protein>
<dbReference type="Gene3D" id="3.60.9.10">
    <property type="entry name" value="Aldehyde ferredoxin oxidoreductase, N-terminal domain"/>
    <property type="match status" value="1"/>
</dbReference>
<feature type="domain" description="Aldehyde ferredoxin oxidoreductase N-terminal" evidence="1">
    <location>
        <begin position="8"/>
        <end position="138"/>
    </location>
</feature>
<dbReference type="InterPro" id="IPR051919">
    <property type="entry name" value="W-dependent_AOR"/>
</dbReference>
<dbReference type="SUPFAM" id="SSF56228">
    <property type="entry name" value="Aldehyde ferredoxin oxidoreductase, N-terminal domain"/>
    <property type="match status" value="1"/>
</dbReference>
<dbReference type="PANTHER" id="PTHR30038">
    <property type="entry name" value="ALDEHYDE FERREDOXIN OXIDOREDUCTASE"/>
    <property type="match status" value="1"/>
</dbReference>
<dbReference type="SMART" id="SM00790">
    <property type="entry name" value="AFOR_N"/>
    <property type="match status" value="1"/>
</dbReference>